<evidence type="ECO:0000256" key="5">
    <source>
        <dbReference type="ARBA" id="ARBA00023043"/>
    </source>
</evidence>
<keyword evidence="2 9" id="KW-0812">Transmembrane</keyword>
<feature type="compositionally biased region" description="Polar residues" evidence="8">
    <location>
        <begin position="7"/>
        <end position="24"/>
    </location>
</feature>
<keyword evidence="5 7" id="KW-0040">ANK repeat</keyword>
<dbReference type="InterPro" id="IPR002110">
    <property type="entry name" value="Ankyrin_rpt"/>
</dbReference>
<feature type="repeat" description="ANK" evidence="7">
    <location>
        <begin position="282"/>
        <end position="306"/>
    </location>
</feature>
<evidence type="ECO:0000256" key="1">
    <source>
        <dbReference type="ARBA" id="ARBA00004141"/>
    </source>
</evidence>
<evidence type="ECO:0000256" key="6">
    <source>
        <dbReference type="ARBA" id="ARBA00023136"/>
    </source>
</evidence>
<dbReference type="InterPro" id="IPR026961">
    <property type="entry name" value="PGG_dom"/>
</dbReference>
<gene>
    <name evidence="11" type="ORF">K2173_009453</name>
</gene>
<feature type="repeat" description="ANK" evidence="7">
    <location>
        <begin position="194"/>
        <end position="222"/>
    </location>
</feature>
<dbReference type="SMART" id="SM00248">
    <property type="entry name" value="ANK"/>
    <property type="match status" value="7"/>
</dbReference>
<dbReference type="EMBL" id="JAIWQS010000001">
    <property type="protein sequence ID" value="KAJ8774022.1"/>
    <property type="molecule type" value="Genomic_DNA"/>
</dbReference>
<feature type="repeat" description="ANK" evidence="7">
    <location>
        <begin position="316"/>
        <end position="338"/>
    </location>
</feature>
<evidence type="ECO:0000256" key="3">
    <source>
        <dbReference type="ARBA" id="ARBA00022737"/>
    </source>
</evidence>
<protein>
    <recommendedName>
        <fullName evidence="10">PGG domain-containing protein</fullName>
    </recommendedName>
</protein>
<organism evidence="11 12">
    <name type="scientific">Erythroxylum novogranatense</name>
    <dbReference type="NCBI Taxonomy" id="1862640"/>
    <lineage>
        <taxon>Eukaryota</taxon>
        <taxon>Viridiplantae</taxon>
        <taxon>Streptophyta</taxon>
        <taxon>Embryophyta</taxon>
        <taxon>Tracheophyta</taxon>
        <taxon>Spermatophyta</taxon>
        <taxon>Magnoliopsida</taxon>
        <taxon>eudicotyledons</taxon>
        <taxon>Gunneridae</taxon>
        <taxon>Pentapetalae</taxon>
        <taxon>rosids</taxon>
        <taxon>fabids</taxon>
        <taxon>Malpighiales</taxon>
        <taxon>Erythroxylaceae</taxon>
        <taxon>Erythroxylum</taxon>
    </lineage>
</organism>
<reference evidence="11 12" key="1">
    <citation type="submission" date="2021-09" db="EMBL/GenBank/DDBJ databases">
        <title>Genomic insights and catalytic innovation underlie evolution of tropane alkaloids biosynthesis.</title>
        <authorList>
            <person name="Wang Y.-J."/>
            <person name="Tian T."/>
            <person name="Huang J.-P."/>
            <person name="Huang S.-X."/>
        </authorList>
    </citation>
    <scope>NUCLEOTIDE SEQUENCE [LARGE SCALE GENOMIC DNA]</scope>
    <source>
        <strain evidence="11">KIB-2018</strain>
        <tissue evidence="11">Leaf</tissue>
    </source>
</reference>
<evidence type="ECO:0000256" key="8">
    <source>
        <dbReference type="SAM" id="MobiDB-lite"/>
    </source>
</evidence>
<keyword evidence="6 9" id="KW-0472">Membrane</keyword>
<evidence type="ECO:0000259" key="10">
    <source>
        <dbReference type="Pfam" id="PF13962"/>
    </source>
</evidence>
<name>A0AAV8U3Y5_9ROSI</name>
<feature type="region of interest" description="Disordered" evidence="8">
    <location>
        <begin position="1"/>
        <end position="49"/>
    </location>
</feature>
<keyword evidence="3" id="KW-0677">Repeat</keyword>
<dbReference type="PROSITE" id="PS50297">
    <property type="entry name" value="ANK_REP_REGION"/>
    <property type="match status" value="5"/>
</dbReference>
<feature type="repeat" description="ANK" evidence="7">
    <location>
        <begin position="242"/>
        <end position="274"/>
    </location>
</feature>
<accession>A0AAV8U3Y5</accession>
<feature type="transmembrane region" description="Helical" evidence="9">
    <location>
        <begin position="553"/>
        <end position="572"/>
    </location>
</feature>
<feature type="compositionally biased region" description="Polar residues" evidence="8">
    <location>
        <begin position="32"/>
        <end position="43"/>
    </location>
</feature>
<proteinExistence type="predicted"/>
<evidence type="ECO:0000256" key="4">
    <source>
        <dbReference type="ARBA" id="ARBA00022989"/>
    </source>
</evidence>
<dbReference type="Proteomes" id="UP001159364">
    <property type="component" value="Linkage Group LG01"/>
</dbReference>
<dbReference type="GO" id="GO:0005886">
    <property type="term" value="C:plasma membrane"/>
    <property type="evidence" value="ECO:0007669"/>
    <property type="project" value="TreeGrafter"/>
</dbReference>
<feature type="transmembrane region" description="Helical" evidence="9">
    <location>
        <begin position="628"/>
        <end position="650"/>
    </location>
</feature>
<dbReference type="Pfam" id="PF13962">
    <property type="entry name" value="PGG"/>
    <property type="match status" value="1"/>
</dbReference>
<feature type="transmembrane region" description="Helical" evidence="9">
    <location>
        <begin position="592"/>
        <end position="616"/>
    </location>
</feature>
<evidence type="ECO:0000256" key="7">
    <source>
        <dbReference type="PROSITE-ProRule" id="PRU00023"/>
    </source>
</evidence>
<evidence type="ECO:0000313" key="11">
    <source>
        <dbReference type="EMBL" id="KAJ8774022.1"/>
    </source>
</evidence>
<keyword evidence="4 9" id="KW-1133">Transmembrane helix</keyword>
<sequence>MDPAETHSPSSTQKHNSSGINTNNDHNEDQAIISSNSPTQDSQGIDEPANCQESTTNIIMDSKLYMAAVNGNFDAFEVYMDRLEQLITPTQNSILHVHIRSLPLPTRWERVKIGAFIPGDLLLVFGTSYAATVIFLVRVLTLICGPLIAFKASRGGGSSGVSFGFDMRRRVKSTGFVRGAIRACPHLLWKTNSDGETPLHLAACLGYTDVLAVLIDECATLEDDIEKGVKAVTRLMGMTNEAEDTALHLAVRQNHLDVVEKLLSKSDQYQLNNAIQYGPNNAGETPLYLAAERGFQRVVHALLKNSGASQVDGGPNGKTALHAAAIRGDAVITKMILEDAEKSKSLPKKEDDKGWIPLHYAADLGSLAVVILLLDANVSLAYKPTKKEKMVALHLAARTGSAPVMAELICRCPSCCDLVDDRGRNVIHFAIESGKKEAIKYVLNNPFLNRLLNKNDDQGNPPLHLLRQYSYTHFKAFNSKNRNALDIILPIYDLVNNRRGFVERLKKPGTRARQRHVEEEDKAEGTMISSKEANEAMRNDLLSLMRDARQSHLVVATLIATVTFAAGFTLPGGYKDAGDPEEGGAILTRRRAFQAFVISDTVALMLSIAAILLYFLLAKVSLTSERVFSVFGIATDLVVYATVAMVVAFLSGMYSVLLHSSLLAISVCVVGGFFFVACPSSPLWIFRSSVPATVVFMWDPIVDLQ</sequence>
<dbReference type="Gene3D" id="1.25.40.20">
    <property type="entry name" value="Ankyrin repeat-containing domain"/>
    <property type="match status" value="2"/>
</dbReference>
<dbReference type="PANTHER" id="PTHR24186:SF50">
    <property type="entry name" value="ANKYRIN REPEAT-CONTAINING PROTEIN ITN1-LIKE ISOFORM X1"/>
    <property type="match status" value="1"/>
</dbReference>
<evidence type="ECO:0000256" key="9">
    <source>
        <dbReference type="SAM" id="Phobius"/>
    </source>
</evidence>
<dbReference type="PANTHER" id="PTHR24186">
    <property type="entry name" value="PROTEIN PHOSPHATASE 1 REGULATORY SUBUNIT"/>
    <property type="match status" value="1"/>
</dbReference>
<dbReference type="Pfam" id="PF00023">
    <property type="entry name" value="Ank"/>
    <property type="match status" value="1"/>
</dbReference>
<evidence type="ECO:0000256" key="2">
    <source>
        <dbReference type="ARBA" id="ARBA00022692"/>
    </source>
</evidence>
<feature type="repeat" description="ANK" evidence="7">
    <location>
        <begin position="353"/>
        <end position="385"/>
    </location>
</feature>
<dbReference type="PROSITE" id="PS50088">
    <property type="entry name" value="ANK_REPEAT"/>
    <property type="match status" value="5"/>
</dbReference>
<feature type="domain" description="PGG" evidence="10">
    <location>
        <begin position="545"/>
        <end position="655"/>
    </location>
</feature>
<feature type="transmembrane region" description="Helical" evidence="9">
    <location>
        <begin position="656"/>
        <end position="678"/>
    </location>
</feature>
<dbReference type="Pfam" id="PF12796">
    <property type="entry name" value="Ank_2"/>
    <property type="match status" value="3"/>
</dbReference>
<comment type="caution">
    <text evidence="11">The sequence shown here is derived from an EMBL/GenBank/DDBJ whole genome shotgun (WGS) entry which is preliminary data.</text>
</comment>
<dbReference type="InterPro" id="IPR036770">
    <property type="entry name" value="Ankyrin_rpt-contain_sf"/>
</dbReference>
<dbReference type="SUPFAM" id="SSF48403">
    <property type="entry name" value="Ankyrin repeat"/>
    <property type="match status" value="1"/>
</dbReference>
<comment type="subcellular location">
    <subcellularLocation>
        <location evidence="1">Membrane</location>
        <topology evidence="1">Multi-pass membrane protein</topology>
    </subcellularLocation>
</comment>
<keyword evidence="12" id="KW-1185">Reference proteome</keyword>
<evidence type="ECO:0000313" key="12">
    <source>
        <dbReference type="Proteomes" id="UP001159364"/>
    </source>
</evidence>
<dbReference type="AlphaFoldDB" id="A0AAV8U3Y5"/>